<dbReference type="PANTHER" id="PTHR43616:SF5">
    <property type="entry name" value="GLYCEROL DEHYDROGENASE 1"/>
    <property type="match status" value="1"/>
</dbReference>
<keyword evidence="1" id="KW-0963">Cytoplasm</keyword>
<dbReference type="Gene3D" id="3.40.50.1970">
    <property type="match status" value="1"/>
</dbReference>
<keyword evidence="5" id="KW-0560">Oxidoreductase</keyword>
<dbReference type="CDD" id="cd08175">
    <property type="entry name" value="G1PDH"/>
    <property type="match status" value="1"/>
</dbReference>
<evidence type="ECO:0000256" key="5">
    <source>
        <dbReference type="ARBA" id="ARBA00023002"/>
    </source>
</evidence>
<organism evidence="10 11">
    <name type="scientific">Limnochorda pilosa</name>
    <dbReference type="NCBI Taxonomy" id="1555112"/>
    <lineage>
        <taxon>Bacteria</taxon>
        <taxon>Bacillati</taxon>
        <taxon>Bacillota</taxon>
        <taxon>Limnochordia</taxon>
        <taxon>Limnochordales</taxon>
        <taxon>Limnochordaceae</taxon>
        <taxon>Limnochorda</taxon>
    </lineage>
</organism>
<evidence type="ECO:0000256" key="8">
    <source>
        <dbReference type="ARBA" id="ARBA00023209"/>
    </source>
</evidence>
<keyword evidence="4" id="KW-0521">NADP</keyword>
<evidence type="ECO:0000313" key="10">
    <source>
        <dbReference type="EMBL" id="BAS27953.1"/>
    </source>
</evidence>
<dbReference type="Pfam" id="PF13685">
    <property type="entry name" value="Fe-ADH_2"/>
    <property type="match status" value="1"/>
</dbReference>
<evidence type="ECO:0000256" key="1">
    <source>
        <dbReference type="ARBA" id="ARBA00022490"/>
    </source>
</evidence>
<protein>
    <submittedName>
        <fullName evidence="10">Glycerol-1-phosphate dehydrogenase</fullName>
    </submittedName>
</protein>
<keyword evidence="9" id="KW-1208">Phospholipid metabolism</keyword>
<dbReference type="GO" id="GO:0046872">
    <property type="term" value="F:metal ion binding"/>
    <property type="evidence" value="ECO:0007669"/>
    <property type="project" value="UniProtKB-KW"/>
</dbReference>
<evidence type="ECO:0000256" key="2">
    <source>
        <dbReference type="ARBA" id="ARBA00022516"/>
    </source>
</evidence>
<dbReference type="KEGG" id="lpil:LIP_2112"/>
<keyword evidence="7" id="KW-0443">Lipid metabolism</keyword>
<evidence type="ECO:0000256" key="9">
    <source>
        <dbReference type="ARBA" id="ARBA00023264"/>
    </source>
</evidence>
<keyword evidence="3" id="KW-0479">Metal-binding</keyword>
<dbReference type="PATRIC" id="fig|1555112.3.peg.2153"/>
<evidence type="ECO:0000256" key="7">
    <source>
        <dbReference type="ARBA" id="ARBA00023098"/>
    </source>
</evidence>
<dbReference type="STRING" id="1555112.LIP_2112"/>
<dbReference type="EMBL" id="AP014924">
    <property type="protein sequence ID" value="BAS27953.1"/>
    <property type="molecule type" value="Genomic_DNA"/>
</dbReference>
<sequence>MRQVTGWSDPSLASLVGREFSCPCGRTHALPIDTLATHSGSLQEVGAFLKRQGASGVWIIADQITYEAAGRAVEEACRASGLAVEPTILPGDPAPHADREALGRLAFDLQPGRIPLVAVGSGTVCDLARFMAYRTGTFFVAVPTAPSVDGFTSSVAAMLVDGVRITYPAAPPRAIFADPAVFARAPHTLIASGYAEMLGKLTALADWRLATTLNGEYHCPVAEELVLEAVRPILSDPSSTSALMEALLWVGLAMLLVGNSRPASGAEHHLAHYWEMRALWEGRDPLLHGLRVGVASVLVQRVYGEILQRRREIVPRLAGHGSRRSPHGTEADIRAWYGPVAERLLEEHASWSGSSYGPRPLTAPGLAAAGDAVGPYLLPLEAATAFLRKVGAPALPHEIGVDPDLVRTSLRAAKEVRHRFTILHLASELGLLDEVSEALAQEAGREVSA</sequence>
<keyword evidence="11" id="KW-1185">Reference proteome</keyword>
<dbReference type="GO" id="GO:0008654">
    <property type="term" value="P:phospholipid biosynthetic process"/>
    <property type="evidence" value="ECO:0007669"/>
    <property type="project" value="UniProtKB-KW"/>
</dbReference>
<dbReference type="GO" id="GO:0016614">
    <property type="term" value="F:oxidoreductase activity, acting on CH-OH group of donors"/>
    <property type="evidence" value="ECO:0007669"/>
    <property type="project" value="InterPro"/>
</dbReference>
<dbReference type="InterPro" id="IPR032837">
    <property type="entry name" value="G1PDH"/>
</dbReference>
<reference evidence="11" key="1">
    <citation type="submission" date="2015-07" db="EMBL/GenBank/DDBJ databases">
        <title>Complete genome sequence and phylogenetic analysis of Limnochorda pilosa.</title>
        <authorList>
            <person name="Watanabe M."/>
            <person name="Kojima H."/>
            <person name="Fukui M."/>
        </authorList>
    </citation>
    <scope>NUCLEOTIDE SEQUENCE [LARGE SCALE GENOMIC DNA]</scope>
    <source>
        <strain evidence="11">HC45</strain>
    </source>
</reference>
<gene>
    <name evidence="10" type="ORF">LIP_2112</name>
</gene>
<keyword evidence="2" id="KW-0444">Lipid biosynthesis</keyword>
<keyword evidence="8" id="KW-0594">Phospholipid biosynthesis</keyword>
<keyword evidence="6" id="KW-0520">NAD</keyword>
<dbReference type="InterPro" id="IPR016205">
    <property type="entry name" value="Glycerol_DH"/>
</dbReference>
<evidence type="ECO:0000313" key="11">
    <source>
        <dbReference type="Proteomes" id="UP000065807"/>
    </source>
</evidence>
<dbReference type="Proteomes" id="UP000065807">
    <property type="component" value="Chromosome"/>
</dbReference>
<evidence type="ECO:0000256" key="4">
    <source>
        <dbReference type="ARBA" id="ARBA00022857"/>
    </source>
</evidence>
<dbReference type="Gene3D" id="1.20.1090.10">
    <property type="entry name" value="Dehydroquinate synthase-like - alpha domain"/>
    <property type="match status" value="1"/>
</dbReference>
<evidence type="ECO:0000256" key="6">
    <source>
        <dbReference type="ARBA" id="ARBA00023027"/>
    </source>
</evidence>
<evidence type="ECO:0000256" key="3">
    <source>
        <dbReference type="ARBA" id="ARBA00022723"/>
    </source>
</evidence>
<dbReference type="SUPFAM" id="SSF56796">
    <property type="entry name" value="Dehydroquinate synthase-like"/>
    <property type="match status" value="1"/>
</dbReference>
<accession>A0A0K2SLF5</accession>
<reference evidence="11" key="2">
    <citation type="journal article" date="2016" name="Int. J. Syst. Evol. Microbiol.">
        <title>Complete genome sequence and cell structure of Limnochorda pilosa, a Gram-negative spore-former within the phylum Firmicutes.</title>
        <authorList>
            <person name="Watanabe M."/>
            <person name="Kojima H."/>
            <person name="Fukui M."/>
        </authorList>
    </citation>
    <scope>NUCLEOTIDE SEQUENCE [LARGE SCALE GENOMIC DNA]</scope>
    <source>
        <strain evidence="11">HC45</strain>
    </source>
</reference>
<dbReference type="AlphaFoldDB" id="A0A0K2SLF5"/>
<name>A0A0K2SLF5_LIMPI</name>
<proteinExistence type="predicted"/>
<dbReference type="PANTHER" id="PTHR43616">
    <property type="entry name" value="GLYCEROL DEHYDROGENASE"/>
    <property type="match status" value="1"/>
</dbReference>